<dbReference type="Proteomes" id="UP000295680">
    <property type="component" value="Unassembled WGS sequence"/>
</dbReference>
<dbReference type="PROSITE" id="PS50853">
    <property type="entry name" value="FN3"/>
    <property type="match status" value="2"/>
</dbReference>
<dbReference type="SUPFAM" id="SSF51126">
    <property type="entry name" value="Pectin lyase-like"/>
    <property type="match status" value="1"/>
</dbReference>
<dbReference type="EMBL" id="SLWS01000012">
    <property type="protein sequence ID" value="TCO52318.1"/>
    <property type="molecule type" value="Genomic_DNA"/>
</dbReference>
<dbReference type="SMART" id="SM00060">
    <property type="entry name" value="FN3"/>
    <property type="match status" value="2"/>
</dbReference>
<feature type="domain" description="Fibronectin type-III" evidence="4">
    <location>
        <begin position="667"/>
        <end position="761"/>
    </location>
</feature>
<proteinExistence type="predicted"/>
<name>A0A4R2J743_9PSEU</name>
<keyword evidence="5" id="KW-0456">Lyase</keyword>
<dbReference type="GO" id="GO:0000272">
    <property type="term" value="P:polysaccharide catabolic process"/>
    <property type="evidence" value="ECO:0007669"/>
    <property type="project" value="UniProtKB-KW"/>
</dbReference>
<dbReference type="SMART" id="SM00710">
    <property type="entry name" value="PbH1"/>
    <property type="match status" value="6"/>
</dbReference>
<dbReference type="Gene3D" id="2.60.40.10">
    <property type="entry name" value="Immunoglobulins"/>
    <property type="match status" value="2"/>
</dbReference>
<feature type="domain" description="Fibronectin type-III" evidence="4">
    <location>
        <begin position="768"/>
        <end position="862"/>
    </location>
</feature>
<dbReference type="InterPro" id="IPR012334">
    <property type="entry name" value="Pectin_lyas_fold"/>
</dbReference>
<evidence type="ECO:0000256" key="2">
    <source>
        <dbReference type="ARBA" id="ARBA00023326"/>
    </source>
</evidence>
<dbReference type="Gene3D" id="2.160.20.10">
    <property type="entry name" value="Single-stranded right-handed beta-helix, Pectin lyase-like"/>
    <property type="match status" value="2"/>
</dbReference>
<evidence type="ECO:0000313" key="6">
    <source>
        <dbReference type="Proteomes" id="UP000295680"/>
    </source>
</evidence>
<reference evidence="5 6" key="1">
    <citation type="submission" date="2019-03" db="EMBL/GenBank/DDBJ databases">
        <title>Genomic Encyclopedia of Type Strains, Phase IV (KMG-IV): sequencing the most valuable type-strain genomes for metagenomic binning, comparative biology and taxonomic classification.</title>
        <authorList>
            <person name="Goeker M."/>
        </authorList>
    </citation>
    <scope>NUCLEOTIDE SEQUENCE [LARGE SCALE GENOMIC DNA]</scope>
    <source>
        <strain evidence="5 6">DSM 45934</strain>
    </source>
</reference>
<dbReference type="GO" id="GO:0016829">
    <property type="term" value="F:lyase activity"/>
    <property type="evidence" value="ECO:0007669"/>
    <property type="project" value="UniProtKB-KW"/>
</dbReference>
<accession>A0A4R2J743</accession>
<dbReference type="OrthoDB" id="9808066at2"/>
<evidence type="ECO:0000313" key="5">
    <source>
        <dbReference type="EMBL" id="TCO52318.1"/>
    </source>
</evidence>
<evidence type="ECO:0000259" key="4">
    <source>
        <dbReference type="PROSITE" id="PS50853"/>
    </source>
</evidence>
<evidence type="ECO:0000256" key="1">
    <source>
        <dbReference type="ARBA" id="ARBA00023295"/>
    </source>
</evidence>
<dbReference type="SUPFAM" id="SSF49265">
    <property type="entry name" value="Fibronectin type III"/>
    <property type="match status" value="1"/>
</dbReference>
<dbReference type="InterPro" id="IPR006626">
    <property type="entry name" value="PbH1"/>
</dbReference>
<dbReference type="Pfam" id="PF00041">
    <property type="entry name" value="fn3"/>
    <property type="match status" value="2"/>
</dbReference>
<sequence length="862" mass="91073">MRYRQFATWSAVVTVAALAVFSGSAGAAEGRFSQDVYVAPWGTDQGPGSALLPARTPQRARDLVRARSRGMTGDVTVHLAPGVYRLKEPLVLDARDSGVNGHKVIWQGAGAAVLSGGRQVTGWRPVAGRPGLFAAPAPQGLDNTRQLYVNGIRAQRARGTSPVTLTATDTGYVASADTLAHWRNPGDIEMVYTAGEVLWNIERYGLGQWTEPRCPVGKVDGTTVTMAQPCWDNSTKRVVFPNIPGRTVNMVGPGDLTSHRRPAYLENGFELLDQPGEWYLDRSEHTVYYMPRPGEPLWDVEMPALEKLVDGQGTARNPVHDIAFRGINFEYATWLTPSSPEGFSEIQAGYTITGPTGYATQGLCQFVDGGTCPYASWTKEPGNVSVEHGQRVEFSDSVFTHLGATGLDLGDGSQDAVVKGNVFTDISGNGVAIGGVDQPQPGTDADITRNVTVADNHLYALPREFHGGVAIINGYSQHDTITHNQIDHVAYSAISMGWGGWPDKIGSPATPNVSHDNAVSNNLIFDYMLMLDDGGGVYTQGITGTSLADGEKVTGNVIHDQWGLGKNVYTDNGCTYETVQGNVLYNAAYASVGSTHVDYRDDLRNNDPTLIQGNYWEQGDADGTNKGVVTSGNHILAGNPPADVIAAAGLEAPYRHLLQKPVTLPSVPEAPSRVGTFAADGKLYVTWNPTFADNGSALTSYVVTANGVTTTISADDFAKTGYAVVPGLANGSAYTVTVAATNRFGTSEQSLPAAPVTPGPLAGVSAAAPTSLKARADGSAVSLRWNPPTATGDTPVIGYQVTGSDGRTITVTGRDALVTQPTTKTMTRTMGGFAPATKYTFTIAAITGTGVGAPASVSVTTR</sequence>
<dbReference type="GO" id="GO:0016798">
    <property type="term" value="F:hydrolase activity, acting on glycosyl bonds"/>
    <property type="evidence" value="ECO:0007669"/>
    <property type="project" value="UniProtKB-KW"/>
</dbReference>
<dbReference type="InterPro" id="IPR039448">
    <property type="entry name" value="Beta_helix"/>
</dbReference>
<keyword evidence="3" id="KW-0732">Signal</keyword>
<dbReference type="AlphaFoldDB" id="A0A4R2J743"/>
<dbReference type="PANTHER" id="PTHR36453">
    <property type="entry name" value="SECRETED PROTEIN-RELATED"/>
    <property type="match status" value="1"/>
</dbReference>
<dbReference type="InterPro" id="IPR036116">
    <property type="entry name" value="FN3_sf"/>
</dbReference>
<keyword evidence="1" id="KW-0378">Hydrolase</keyword>
<keyword evidence="2" id="KW-0119">Carbohydrate metabolism</keyword>
<dbReference type="CDD" id="cd00063">
    <property type="entry name" value="FN3"/>
    <property type="match status" value="2"/>
</dbReference>
<dbReference type="InterPro" id="IPR011050">
    <property type="entry name" value="Pectin_lyase_fold/virulence"/>
</dbReference>
<comment type="caution">
    <text evidence="5">The sequence shown here is derived from an EMBL/GenBank/DDBJ whole genome shotgun (WGS) entry which is preliminary data.</text>
</comment>
<dbReference type="InterPro" id="IPR013783">
    <property type="entry name" value="Ig-like_fold"/>
</dbReference>
<dbReference type="InterPro" id="IPR003961">
    <property type="entry name" value="FN3_dom"/>
</dbReference>
<dbReference type="InterPro" id="IPR048482">
    <property type="entry name" value="GH141_ins"/>
</dbReference>
<keyword evidence="1" id="KW-0326">Glycosidase</keyword>
<keyword evidence="6" id="KW-1185">Reference proteome</keyword>
<protein>
    <submittedName>
        <fullName evidence="5">Parallel beta helix pectate lyase-like protein</fullName>
    </submittedName>
</protein>
<feature type="signal peptide" evidence="3">
    <location>
        <begin position="1"/>
        <end position="27"/>
    </location>
</feature>
<keyword evidence="2" id="KW-0624">Polysaccharide degradation</keyword>
<evidence type="ECO:0000256" key="3">
    <source>
        <dbReference type="SAM" id="SignalP"/>
    </source>
</evidence>
<dbReference type="PANTHER" id="PTHR36453:SF1">
    <property type="entry name" value="RIGHT HANDED BETA HELIX DOMAIN-CONTAINING PROTEIN"/>
    <property type="match status" value="1"/>
</dbReference>
<feature type="chain" id="PRO_5020768700" evidence="3">
    <location>
        <begin position="28"/>
        <end position="862"/>
    </location>
</feature>
<dbReference type="Pfam" id="PF13229">
    <property type="entry name" value="Beta_helix"/>
    <property type="match status" value="1"/>
</dbReference>
<gene>
    <name evidence="5" type="ORF">EV192_11249</name>
</gene>
<dbReference type="RefSeq" id="WP_132124264.1">
    <property type="nucleotide sequence ID" value="NZ_SLWS01000012.1"/>
</dbReference>
<organism evidence="5 6">
    <name type="scientific">Actinocrispum wychmicini</name>
    <dbReference type="NCBI Taxonomy" id="1213861"/>
    <lineage>
        <taxon>Bacteria</taxon>
        <taxon>Bacillati</taxon>
        <taxon>Actinomycetota</taxon>
        <taxon>Actinomycetes</taxon>
        <taxon>Pseudonocardiales</taxon>
        <taxon>Pseudonocardiaceae</taxon>
        <taxon>Actinocrispum</taxon>
    </lineage>
</organism>
<dbReference type="Pfam" id="PF21231">
    <property type="entry name" value="GH141_M"/>
    <property type="match status" value="1"/>
</dbReference>